<dbReference type="GeneID" id="7450641"/>
<dbReference type="PaxDb" id="35128-Thaps6652"/>
<dbReference type="InParanoid" id="B5YP46"/>
<evidence type="ECO:0000313" key="1">
    <source>
        <dbReference type="EMBL" id="ACI64392.1"/>
    </source>
</evidence>
<gene>
    <name evidence="1" type="ORF">THAPS_6652</name>
</gene>
<protein>
    <submittedName>
        <fullName evidence="1">Uncharacterized protein</fullName>
    </submittedName>
</protein>
<evidence type="ECO:0000313" key="2">
    <source>
        <dbReference type="Proteomes" id="UP000001449"/>
    </source>
</evidence>
<dbReference type="HOGENOM" id="CLU_1104637_0_0_1"/>
<dbReference type="Proteomes" id="UP000001449">
    <property type="component" value="Chromosome 7"/>
</dbReference>
<organism evidence="1 2">
    <name type="scientific">Thalassiosira pseudonana</name>
    <name type="common">Marine diatom</name>
    <name type="synonym">Cyclotella nana</name>
    <dbReference type="NCBI Taxonomy" id="35128"/>
    <lineage>
        <taxon>Eukaryota</taxon>
        <taxon>Sar</taxon>
        <taxon>Stramenopiles</taxon>
        <taxon>Ochrophyta</taxon>
        <taxon>Bacillariophyta</taxon>
        <taxon>Coscinodiscophyceae</taxon>
        <taxon>Thalassiosirophycidae</taxon>
        <taxon>Thalassiosirales</taxon>
        <taxon>Thalassiosiraceae</taxon>
        <taxon>Thalassiosira</taxon>
    </lineage>
</organism>
<dbReference type="KEGG" id="tps:THAPS_6652"/>
<dbReference type="RefSeq" id="XP_002295675.1">
    <property type="nucleotide sequence ID" value="XM_002295639.1"/>
</dbReference>
<dbReference type="EMBL" id="CP001160">
    <property type="protein sequence ID" value="ACI64392.1"/>
    <property type="molecule type" value="Genomic_DNA"/>
</dbReference>
<reference evidence="1 2" key="1">
    <citation type="journal article" date="2004" name="Science">
        <title>The genome of the diatom Thalassiosira pseudonana: ecology, evolution, and metabolism.</title>
        <authorList>
            <person name="Armbrust E.V."/>
            <person name="Berges J.A."/>
            <person name="Bowler C."/>
            <person name="Green B.R."/>
            <person name="Martinez D."/>
            <person name="Putnam N.H."/>
            <person name="Zhou S."/>
            <person name="Allen A.E."/>
            <person name="Apt K.E."/>
            <person name="Bechner M."/>
            <person name="Brzezinski M.A."/>
            <person name="Chaal B.K."/>
            <person name="Chiovitti A."/>
            <person name="Davis A.K."/>
            <person name="Demarest M.S."/>
            <person name="Detter J.C."/>
            <person name="Glavina T."/>
            <person name="Goodstein D."/>
            <person name="Hadi M.Z."/>
            <person name="Hellsten U."/>
            <person name="Hildebrand M."/>
            <person name="Jenkins B.D."/>
            <person name="Jurka J."/>
            <person name="Kapitonov V.V."/>
            <person name="Kroger N."/>
            <person name="Lau W.W."/>
            <person name="Lane T.W."/>
            <person name="Larimer F.W."/>
            <person name="Lippmeier J.C."/>
            <person name="Lucas S."/>
            <person name="Medina M."/>
            <person name="Montsant A."/>
            <person name="Obornik M."/>
            <person name="Parker M.S."/>
            <person name="Palenik B."/>
            <person name="Pazour G.J."/>
            <person name="Richardson P.M."/>
            <person name="Rynearson T.A."/>
            <person name="Saito M.A."/>
            <person name="Schwartz D.C."/>
            <person name="Thamatrakoln K."/>
            <person name="Valentin K."/>
            <person name="Vardi A."/>
            <person name="Wilkerson F.P."/>
            <person name="Rokhsar D.S."/>
        </authorList>
    </citation>
    <scope>NUCLEOTIDE SEQUENCE [LARGE SCALE GENOMIC DNA]</scope>
    <source>
        <strain evidence="1 2">CCMP1335</strain>
    </source>
</reference>
<accession>B5YP46</accession>
<keyword evidence="2" id="KW-1185">Reference proteome</keyword>
<dbReference type="AlphaFoldDB" id="B5YP46"/>
<proteinExistence type="predicted"/>
<reference evidence="1 2" key="2">
    <citation type="journal article" date="2008" name="Nature">
        <title>The Phaeodactylum genome reveals the evolutionary history of diatom genomes.</title>
        <authorList>
            <person name="Bowler C."/>
            <person name="Allen A.E."/>
            <person name="Badger J.H."/>
            <person name="Grimwood J."/>
            <person name="Jabbari K."/>
            <person name="Kuo A."/>
            <person name="Maheswari U."/>
            <person name="Martens C."/>
            <person name="Maumus F."/>
            <person name="Otillar R.P."/>
            <person name="Rayko E."/>
            <person name="Salamov A."/>
            <person name="Vandepoele K."/>
            <person name="Beszteri B."/>
            <person name="Gruber A."/>
            <person name="Heijde M."/>
            <person name="Katinka M."/>
            <person name="Mock T."/>
            <person name="Valentin K."/>
            <person name="Verret F."/>
            <person name="Berges J.A."/>
            <person name="Brownlee C."/>
            <person name="Cadoret J.P."/>
            <person name="Chiovitti A."/>
            <person name="Choi C.J."/>
            <person name="Coesel S."/>
            <person name="De Martino A."/>
            <person name="Detter J.C."/>
            <person name="Durkin C."/>
            <person name="Falciatore A."/>
            <person name="Fournet J."/>
            <person name="Haruta M."/>
            <person name="Huysman M.J."/>
            <person name="Jenkins B.D."/>
            <person name="Jiroutova K."/>
            <person name="Jorgensen R.E."/>
            <person name="Joubert Y."/>
            <person name="Kaplan A."/>
            <person name="Kroger N."/>
            <person name="Kroth P.G."/>
            <person name="La Roche J."/>
            <person name="Lindquist E."/>
            <person name="Lommer M."/>
            <person name="Martin-Jezequel V."/>
            <person name="Lopez P.J."/>
            <person name="Lucas S."/>
            <person name="Mangogna M."/>
            <person name="McGinnis K."/>
            <person name="Medlin L.K."/>
            <person name="Montsant A."/>
            <person name="Oudot-Le Secq M.P."/>
            <person name="Napoli C."/>
            <person name="Obornik M."/>
            <person name="Parker M.S."/>
            <person name="Petit J.L."/>
            <person name="Porcel B.M."/>
            <person name="Poulsen N."/>
            <person name="Robison M."/>
            <person name="Rychlewski L."/>
            <person name="Rynearson T.A."/>
            <person name="Schmutz J."/>
            <person name="Shapiro H."/>
            <person name="Siaut M."/>
            <person name="Stanley M."/>
            <person name="Sussman M.R."/>
            <person name="Taylor A.R."/>
            <person name="Vardi A."/>
            <person name="von Dassow P."/>
            <person name="Vyverman W."/>
            <person name="Willis A."/>
            <person name="Wyrwicz L.S."/>
            <person name="Rokhsar D.S."/>
            <person name="Weissenbach J."/>
            <person name="Armbrust E.V."/>
            <person name="Green B.R."/>
            <person name="Van de Peer Y."/>
            <person name="Grigoriev I.V."/>
        </authorList>
    </citation>
    <scope>NUCLEOTIDE SEQUENCE [LARGE SCALE GENOMIC DNA]</scope>
    <source>
        <strain evidence="1 2">CCMP1335</strain>
    </source>
</reference>
<sequence>MNAMATATPVRSNSDSGLDSVASVELSVEHENININEDLDDLLNFAASEDGSIAPPPAVVNNVSPANSISPNQQQHQARRHVKVLKKIRKSAPASVSPIPAAASAQTRSSHTAILYDPTDEGNINDAHNIIRRDVWKISIATVKHRFAKEGTIVLGCRFCEHIPEGERVHQSEVAPESIAGIYRSYLRFNSKHFSKCPEIPDELRAKHERLRNGKGTGGRGTKKYWETSALMKGMRDASDRKGIVFCEEATY</sequence>
<name>B5YP46_THAPS</name>
<dbReference type="eggNOG" id="ENOG502RWN7">
    <property type="taxonomic scope" value="Eukaryota"/>
</dbReference>